<evidence type="ECO:0000256" key="10">
    <source>
        <dbReference type="ARBA" id="ARBA00023180"/>
    </source>
</evidence>
<dbReference type="PANTHER" id="PTHR19944">
    <property type="entry name" value="MHC CLASS II-RELATED"/>
    <property type="match status" value="1"/>
</dbReference>
<dbReference type="InterPro" id="IPR036179">
    <property type="entry name" value="Ig-like_dom_sf"/>
</dbReference>
<dbReference type="PROSITE" id="PS00290">
    <property type="entry name" value="IG_MHC"/>
    <property type="match status" value="1"/>
</dbReference>
<evidence type="ECO:0000256" key="3">
    <source>
        <dbReference type="ARBA" id="ARBA00022692"/>
    </source>
</evidence>
<keyword evidence="8 13" id="KW-0472">Membrane</keyword>
<evidence type="ECO:0000256" key="11">
    <source>
        <dbReference type="ARBA" id="ARBA00023182"/>
    </source>
</evidence>
<evidence type="ECO:0000256" key="2">
    <source>
        <dbReference type="ARBA" id="ARBA00007394"/>
    </source>
</evidence>
<gene>
    <name evidence="16" type="primary">LOC115423693</name>
</gene>
<dbReference type="AlphaFoldDB" id="A0A672Z6P1"/>
<evidence type="ECO:0000259" key="15">
    <source>
        <dbReference type="PROSITE" id="PS50835"/>
    </source>
</evidence>
<evidence type="ECO:0000256" key="6">
    <source>
        <dbReference type="ARBA" id="ARBA00022989"/>
    </source>
</evidence>
<organism evidence="16 17">
    <name type="scientific">Sphaeramia orbicularis</name>
    <name type="common">orbiculate cardinalfish</name>
    <dbReference type="NCBI Taxonomy" id="375764"/>
    <lineage>
        <taxon>Eukaryota</taxon>
        <taxon>Metazoa</taxon>
        <taxon>Chordata</taxon>
        <taxon>Craniata</taxon>
        <taxon>Vertebrata</taxon>
        <taxon>Euteleostomi</taxon>
        <taxon>Actinopterygii</taxon>
        <taxon>Neopterygii</taxon>
        <taxon>Teleostei</taxon>
        <taxon>Neoteleostei</taxon>
        <taxon>Acanthomorphata</taxon>
        <taxon>Gobiaria</taxon>
        <taxon>Kurtiformes</taxon>
        <taxon>Apogonoidei</taxon>
        <taxon>Apogonidae</taxon>
        <taxon>Apogoninae</taxon>
        <taxon>Sphaeramia</taxon>
    </lineage>
</organism>
<dbReference type="Gene3D" id="2.60.40.10">
    <property type="entry name" value="Immunoglobulins"/>
    <property type="match status" value="1"/>
</dbReference>
<evidence type="ECO:0000256" key="12">
    <source>
        <dbReference type="ARBA" id="ARBA00023319"/>
    </source>
</evidence>
<dbReference type="SUPFAM" id="SSF54452">
    <property type="entry name" value="MHC antigen-recognition domain"/>
    <property type="match status" value="1"/>
</dbReference>
<reference evidence="16" key="2">
    <citation type="submission" date="2025-08" db="UniProtKB">
        <authorList>
            <consortium name="Ensembl"/>
        </authorList>
    </citation>
    <scope>IDENTIFICATION</scope>
</reference>
<keyword evidence="3 13" id="KW-0812">Transmembrane</keyword>
<dbReference type="InterPro" id="IPR050160">
    <property type="entry name" value="MHC/Immunoglobulin"/>
</dbReference>
<comment type="similarity">
    <text evidence="2">Belongs to the MHC class II family.</text>
</comment>
<dbReference type="PANTHER" id="PTHR19944:SF86">
    <property type="entry name" value="HLA CLASS II HISTOCOMPATIBILITY ANTIGEN, DR ALPHA CHAIN"/>
    <property type="match status" value="1"/>
</dbReference>
<sequence>MFNAITLTLLGAICTSAQGSHKLCHTTSCFKSSGQVIVTFDGDELYHADFKKEEIVWESRVPTSFHFVHAYQYAVYVRHMCKHFLKIWKGKKSAPTTAEVPELIVHSRNDVIEQIENTLICFINHFFPPVIKTKWTKNGIEVETEDSFQAFILNPDGTFHLFSTLSFIAKDGDIYGCTVEHEALTEPKTEFFEVHSNQTDNHSFVYCGICLTVGFLGIAVGTFFAVKGNKYQTS</sequence>
<comment type="subcellular location">
    <subcellularLocation>
        <location evidence="1">Membrane</location>
        <topology evidence="1">Single-pass type I membrane protein</topology>
    </subcellularLocation>
</comment>
<evidence type="ECO:0000256" key="14">
    <source>
        <dbReference type="SAM" id="SignalP"/>
    </source>
</evidence>
<keyword evidence="10" id="KW-0325">Glycoprotein</keyword>
<evidence type="ECO:0000256" key="1">
    <source>
        <dbReference type="ARBA" id="ARBA00004479"/>
    </source>
</evidence>
<reference evidence="16" key="3">
    <citation type="submission" date="2025-09" db="UniProtKB">
        <authorList>
            <consortium name="Ensembl"/>
        </authorList>
    </citation>
    <scope>IDENTIFICATION</scope>
</reference>
<evidence type="ECO:0000256" key="8">
    <source>
        <dbReference type="ARBA" id="ARBA00023136"/>
    </source>
</evidence>
<dbReference type="Pfam" id="PF00993">
    <property type="entry name" value="MHC_II_alpha"/>
    <property type="match status" value="1"/>
</dbReference>
<keyword evidence="17" id="KW-1185">Reference proteome</keyword>
<accession>A0A672Z6P1</accession>
<keyword evidence="11" id="KW-0491">MHC II</keyword>
<proteinExistence type="inferred from homology"/>
<evidence type="ECO:0000256" key="9">
    <source>
        <dbReference type="ARBA" id="ARBA00023157"/>
    </source>
</evidence>
<keyword evidence="12" id="KW-0393">Immunoglobulin domain</keyword>
<dbReference type="Gene3D" id="3.10.320.10">
    <property type="entry name" value="Class II Histocompatibility Antigen, M Beta Chain, Chain B, domain 1"/>
    <property type="match status" value="1"/>
</dbReference>
<keyword evidence="9" id="KW-1015">Disulfide bond</keyword>
<dbReference type="InterPro" id="IPR013783">
    <property type="entry name" value="Ig-like_fold"/>
</dbReference>
<dbReference type="InterPro" id="IPR003006">
    <property type="entry name" value="Ig/MHC_CS"/>
</dbReference>
<protein>
    <recommendedName>
        <fullName evidence="15">Ig-like domain-containing protein</fullName>
    </recommendedName>
</protein>
<keyword evidence="5" id="KW-0391">Immunity</keyword>
<evidence type="ECO:0000313" key="16">
    <source>
        <dbReference type="Ensembl" id="ENSSORP00005012499.1"/>
    </source>
</evidence>
<dbReference type="InterPro" id="IPR007110">
    <property type="entry name" value="Ig-like_dom"/>
</dbReference>
<dbReference type="Proteomes" id="UP000472271">
    <property type="component" value="Chromosome 8"/>
</dbReference>
<dbReference type="InterPro" id="IPR011162">
    <property type="entry name" value="MHC_I/II-like_Ag-recog"/>
</dbReference>
<reference evidence="16" key="1">
    <citation type="submission" date="2019-06" db="EMBL/GenBank/DDBJ databases">
        <authorList>
            <consortium name="Wellcome Sanger Institute Data Sharing"/>
        </authorList>
    </citation>
    <scope>NUCLEOTIDE SEQUENCE [LARGE SCALE GENOMIC DNA]</scope>
</reference>
<evidence type="ECO:0000256" key="13">
    <source>
        <dbReference type="SAM" id="Phobius"/>
    </source>
</evidence>
<dbReference type="InterPro" id="IPR014745">
    <property type="entry name" value="MHC_II_a/b_N"/>
</dbReference>
<evidence type="ECO:0000256" key="4">
    <source>
        <dbReference type="ARBA" id="ARBA00022729"/>
    </source>
</evidence>
<dbReference type="SUPFAM" id="SSF48726">
    <property type="entry name" value="Immunoglobulin"/>
    <property type="match status" value="1"/>
</dbReference>
<dbReference type="GO" id="GO:0042613">
    <property type="term" value="C:MHC class II protein complex"/>
    <property type="evidence" value="ECO:0007669"/>
    <property type="project" value="UniProtKB-KW"/>
</dbReference>
<dbReference type="InterPro" id="IPR003597">
    <property type="entry name" value="Ig_C1-set"/>
</dbReference>
<keyword evidence="7" id="KW-1064">Adaptive immunity</keyword>
<evidence type="ECO:0000256" key="7">
    <source>
        <dbReference type="ARBA" id="ARBA00023130"/>
    </source>
</evidence>
<dbReference type="InterPro" id="IPR001003">
    <property type="entry name" value="MHC_II_a_N"/>
</dbReference>
<dbReference type="PROSITE" id="PS50835">
    <property type="entry name" value="IG_LIKE"/>
    <property type="match status" value="1"/>
</dbReference>
<name>A0A672Z6P1_9TELE</name>
<feature type="chain" id="PRO_5025465136" description="Ig-like domain-containing protein" evidence="14">
    <location>
        <begin position="20"/>
        <end position="234"/>
    </location>
</feature>
<keyword evidence="4 14" id="KW-0732">Signal</keyword>
<feature type="domain" description="Ig-like" evidence="15">
    <location>
        <begin position="95"/>
        <end position="193"/>
    </location>
</feature>
<dbReference type="GO" id="GO:0002250">
    <property type="term" value="P:adaptive immune response"/>
    <property type="evidence" value="ECO:0007669"/>
    <property type="project" value="UniProtKB-KW"/>
</dbReference>
<dbReference type="Pfam" id="PF07654">
    <property type="entry name" value="C1-set"/>
    <property type="match status" value="1"/>
</dbReference>
<dbReference type="SMART" id="SM00407">
    <property type="entry name" value="IGc1"/>
    <property type="match status" value="1"/>
</dbReference>
<dbReference type="GO" id="GO:0002504">
    <property type="term" value="P:antigen processing and presentation of peptide or polysaccharide antigen via MHC class II"/>
    <property type="evidence" value="ECO:0007669"/>
    <property type="project" value="UniProtKB-KW"/>
</dbReference>
<feature type="transmembrane region" description="Helical" evidence="13">
    <location>
        <begin position="203"/>
        <end position="226"/>
    </location>
</feature>
<evidence type="ECO:0000313" key="17">
    <source>
        <dbReference type="Proteomes" id="UP000472271"/>
    </source>
</evidence>
<keyword evidence="6 13" id="KW-1133">Transmembrane helix</keyword>
<dbReference type="Ensembl" id="ENSSORT00005012896.1">
    <property type="protein sequence ID" value="ENSSORP00005012499.1"/>
    <property type="gene ID" value="ENSSORG00005006484.1"/>
</dbReference>
<feature type="signal peptide" evidence="14">
    <location>
        <begin position="1"/>
        <end position="19"/>
    </location>
</feature>
<dbReference type="SMART" id="SM00920">
    <property type="entry name" value="MHC_II_alpha"/>
    <property type="match status" value="1"/>
</dbReference>
<evidence type="ECO:0000256" key="5">
    <source>
        <dbReference type="ARBA" id="ARBA00022859"/>
    </source>
</evidence>
<dbReference type="InParanoid" id="A0A672Z6P1"/>